<evidence type="ECO:0000256" key="2">
    <source>
        <dbReference type="PROSITE-ProRule" id="PRU00335"/>
    </source>
</evidence>
<evidence type="ECO:0000256" key="1">
    <source>
        <dbReference type="ARBA" id="ARBA00023125"/>
    </source>
</evidence>
<evidence type="ECO:0000313" key="5">
    <source>
        <dbReference type="Proteomes" id="UP000610527"/>
    </source>
</evidence>
<evidence type="ECO:0000259" key="3">
    <source>
        <dbReference type="PROSITE" id="PS50977"/>
    </source>
</evidence>
<dbReference type="EMBL" id="JABVEG010000001">
    <property type="protein sequence ID" value="NUI81869.1"/>
    <property type="molecule type" value="Genomic_DNA"/>
</dbReference>
<feature type="DNA-binding region" description="H-T-H motif" evidence="2">
    <location>
        <begin position="44"/>
        <end position="63"/>
    </location>
</feature>
<proteinExistence type="predicted"/>
<dbReference type="Proteomes" id="UP000610527">
    <property type="component" value="Unassembled WGS sequence"/>
</dbReference>
<dbReference type="GeneID" id="74186569"/>
<dbReference type="SUPFAM" id="SSF46689">
    <property type="entry name" value="Homeodomain-like"/>
    <property type="match status" value="1"/>
</dbReference>
<dbReference type="InterPro" id="IPR023772">
    <property type="entry name" value="DNA-bd_HTH_TetR-type_CS"/>
</dbReference>
<gene>
    <name evidence="4" type="ORF">HUN84_03730</name>
</gene>
<feature type="domain" description="HTH tetR-type" evidence="3">
    <location>
        <begin position="21"/>
        <end position="81"/>
    </location>
</feature>
<evidence type="ECO:0000313" key="4">
    <source>
        <dbReference type="EMBL" id="NUI81869.1"/>
    </source>
</evidence>
<dbReference type="InterPro" id="IPR001647">
    <property type="entry name" value="HTH_TetR"/>
</dbReference>
<dbReference type="Gene3D" id="1.10.357.10">
    <property type="entry name" value="Tetracycline Repressor, domain 2"/>
    <property type="match status" value="1"/>
</dbReference>
<dbReference type="PROSITE" id="PS50977">
    <property type="entry name" value="HTH_TETR_2"/>
    <property type="match status" value="1"/>
</dbReference>
<dbReference type="RefSeq" id="WP_053030206.1">
    <property type="nucleotide sequence ID" value="NZ_CUEE01000005.1"/>
</dbReference>
<name>A0ABX2LKA1_9STAP</name>
<dbReference type="PANTHER" id="PTHR43479">
    <property type="entry name" value="ACREF/ENVCD OPERON REPRESSOR-RELATED"/>
    <property type="match status" value="1"/>
</dbReference>
<dbReference type="PRINTS" id="PR00455">
    <property type="entry name" value="HTHTETR"/>
</dbReference>
<organism evidence="4 5">
    <name type="scientific">Staphylococcus borealis</name>
    <dbReference type="NCBI Taxonomy" id="2742203"/>
    <lineage>
        <taxon>Bacteria</taxon>
        <taxon>Bacillati</taxon>
        <taxon>Bacillota</taxon>
        <taxon>Bacilli</taxon>
        <taxon>Bacillales</taxon>
        <taxon>Staphylococcaceae</taxon>
        <taxon>Staphylococcus</taxon>
    </lineage>
</organism>
<dbReference type="InterPro" id="IPR050624">
    <property type="entry name" value="HTH-type_Tx_Regulator"/>
</dbReference>
<reference evidence="4 5" key="1">
    <citation type="submission" date="2020-06" db="EMBL/GenBank/DDBJ databases">
        <title>Staphylococcus borealis sp. nov. -A novel member of the Staphylococcaceae family isolated from skin and blood in humans.</title>
        <authorList>
            <person name="Pain M."/>
            <person name="Wolden R."/>
            <person name="Jaen-Luchoro D."/>
            <person name="Salva-Serra F."/>
            <person name="Iglesias B.P."/>
            <person name="Karlsson R."/>
            <person name="Klingenberg C."/>
            <person name="Cavanagh J.P."/>
        </authorList>
    </citation>
    <scope>NUCLEOTIDE SEQUENCE [LARGE SCALE GENOMIC DNA]</scope>
    <source>
        <strain evidence="4 5">58-22</strain>
    </source>
</reference>
<keyword evidence="5" id="KW-1185">Reference proteome</keyword>
<dbReference type="PANTHER" id="PTHR43479:SF11">
    <property type="entry name" value="ACREF_ENVCD OPERON REPRESSOR-RELATED"/>
    <property type="match status" value="1"/>
</dbReference>
<sequence>MDYTNDIKIDLALILKNEKITPGKQKVLISSINLFSKFGFNAVSTAEIAKNAGVSEATIFKYFKNKRGLLLAIITPIFEHCLPSYENIFANQIAEKENCDLKTLVHLVVNDRTQFLEQNKDVITIILSQILIDAEIRNNLINYLENNHDDNASKIFEIFHNTQELASDINYNSLLRIFMGQLLFNFTQTFLFNVKDNQQEQLVSQIYRALKSEEN</sequence>
<dbReference type="PROSITE" id="PS01081">
    <property type="entry name" value="HTH_TETR_1"/>
    <property type="match status" value="1"/>
</dbReference>
<dbReference type="InterPro" id="IPR009057">
    <property type="entry name" value="Homeodomain-like_sf"/>
</dbReference>
<protein>
    <submittedName>
        <fullName evidence="4">TetR/AcrR family transcriptional regulator</fullName>
    </submittedName>
</protein>
<dbReference type="Pfam" id="PF00440">
    <property type="entry name" value="TetR_N"/>
    <property type="match status" value="1"/>
</dbReference>
<accession>A0ABX2LKA1</accession>
<comment type="caution">
    <text evidence="4">The sequence shown here is derived from an EMBL/GenBank/DDBJ whole genome shotgun (WGS) entry which is preliminary data.</text>
</comment>
<keyword evidence="1 2" id="KW-0238">DNA-binding</keyword>